<organism evidence="1 2">
    <name type="scientific">Heyndrickxia coagulans</name>
    <name type="common">Weizmannia coagulans</name>
    <dbReference type="NCBI Taxonomy" id="1398"/>
    <lineage>
        <taxon>Bacteria</taxon>
        <taxon>Bacillati</taxon>
        <taxon>Bacillota</taxon>
        <taxon>Bacilli</taxon>
        <taxon>Bacillales</taxon>
        <taxon>Bacillaceae</taxon>
        <taxon>Heyndrickxia</taxon>
    </lineage>
</organism>
<name>A0AAN0T494_HEYCO</name>
<dbReference type="AlphaFoldDB" id="A0AAN0T494"/>
<keyword evidence="2" id="KW-1185">Reference proteome</keyword>
<protein>
    <submittedName>
        <fullName evidence="1">Uncharacterized protein</fullName>
    </submittedName>
</protein>
<reference evidence="2" key="1">
    <citation type="submission" date="2015-01" db="EMBL/GenBank/DDBJ databases">
        <title>Comparative genome analysis of Bacillus coagulans HM-08, Clostridium butyricum HM-68, Bacillus subtilis HM-66 and Bacillus paralicheniformis BL-09.</title>
        <authorList>
            <person name="Zhang H."/>
        </authorList>
    </citation>
    <scope>NUCLEOTIDE SEQUENCE [LARGE SCALE GENOMIC DNA]</scope>
    <source>
        <strain evidence="2">HM-08</strain>
    </source>
</reference>
<accession>A0AAN0T494</accession>
<dbReference type="EMBL" id="CP010525">
    <property type="protein sequence ID" value="AJO22098.1"/>
    <property type="molecule type" value="Genomic_DNA"/>
</dbReference>
<dbReference type="Proteomes" id="UP000032024">
    <property type="component" value="Chromosome"/>
</dbReference>
<evidence type="ECO:0000313" key="1">
    <source>
        <dbReference type="EMBL" id="AJO22098.1"/>
    </source>
</evidence>
<proteinExistence type="predicted"/>
<evidence type="ECO:0000313" key="2">
    <source>
        <dbReference type="Proteomes" id="UP000032024"/>
    </source>
</evidence>
<sequence length="38" mass="4537">MKWMAGRKQFDVFVLYFLVSRTCGRKFNIKIKKQGSQP</sequence>
<gene>
    <name evidence="1" type="ORF">SB48_HM08orf02039</name>
</gene>